<dbReference type="AlphaFoldDB" id="A0A8D9HEF5"/>
<dbReference type="EMBL" id="LS974624">
    <property type="protein sequence ID" value="CAG7897437.1"/>
    <property type="molecule type" value="Genomic_DNA"/>
</dbReference>
<gene>
    <name evidence="2" type="ORF">BRAPAZ1V2_A08P11030.2</name>
</gene>
<reference evidence="2 3" key="1">
    <citation type="submission" date="2021-07" db="EMBL/GenBank/DDBJ databases">
        <authorList>
            <consortium name="Genoscope - CEA"/>
            <person name="William W."/>
        </authorList>
    </citation>
    <scope>NUCLEOTIDE SEQUENCE [LARGE SCALE GENOMIC DNA]</scope>
</reference>
<feature type="region of interest" description="Disordered" evidence="1">
    <location>
        <begin position="1"/>
        <end position="51"/>
    </location>
</feature>
<evidence type="ECO:0000256" key="1">
    <source>
        <dbReference type="SAM" id="MobiDB-lite"/>
    </source>
</evidence>
<evidence type="ECO:0000313" key="2">
    <source>
        <dbReference type="EMBL" id="CAG7897437.1"/>
    </source>
</evidence>
<sequence>MKNLLLRDDDSPRSRKKKHFDPTSFGMFSTIIDLDGYGPPPRRFQPNTRAS</sequence>
<protein>
    <submittedName>
        <fullName evidence="2">Uncharacterized protein</fullName>
    </submittedName>
</protein>
<organism evidence="2 3">
    <name type="scientific">Brassica campestris</name>
    <name type="common">Field mustard</name>
    <dbReference type="NCBI Taxonomy" id="3711"/>
    <lineage>
        <taxon>Eukaryota</taxon>
        <taxon>Viridiplantae</taxon>
        <taxon>Streptophyta</taxon>
        <taxon>Embryophyta</taxon>
        <taxon>Tracheophyta</taxon>
        <taxon>Spermatophyta</taxon>
        <taxon>Magnoliopsida</taxon>
        <taxon>eudicotyledons</taxon>
        <taxon>Gunneridae</taxon>
        <taxon>Pentapetalae</taxon>
        <taxon>rosids</taxon>
        <taxon>malvids</taxon>
        <taxon>Brassicales</taxon>
        <taxon>Brassicaceae</taxon>
        <taxon>Brassiceae</taxon>
        <taxon>Brassica</taxon>
    </lineage>
</organism>
<proteinExistence type="predicted"/>
<dbReference type="Proteomes" id="UP000694005">
    <property type="component" value="Chromosome A08"/>
</dbReference>
<dbReference type="Gramene" id="A08p11030.2_BraZ1">
    <property type="protein sequence ID" value="A08p11030.2_BraZ1.CDS"/>
    <property type="gene ID" value="A08g11030.2_BraZ1"/>
</dbReference>
<accession>A0A8D9HEF5</accession>
<feature type="compositionally biased region" description="Basic and acidic residues" evidence="1">
    <location>
        <begin position="1"/>
        <end position="13"/>
    </location>
</feature>
<evidence type="ECO:0000313" key="3">
    <source>
        <dbReference type="Proteomes" id="UP000694005"/>
    </source>
</evidence>
<name>A0A8D9HEF5_BRACM</name>